<gene>
    <name evidence="1" type="ORF">ACO22_01558</name>
</gene>
<evidence type="ECO:0000313" key="1">
    <source>
        <dbReference type="EMBL" id="ODH40664.1"/>
    </source>
</evidence>
<name>A0A1D2JL56_PARBR</name>
<protein>
    <submittedName>
        <fullName evidence="1">Uncharacterized protein</fullName>
    </submittedName>
</protein>
<dbReference type="Proteomes" id="UP000242814">
    <property type="component" value="Unassembled WGS sequence"/>
</dbReference>
<dbReference type="EMBL" id="LZYO01000039">
    <property type="protein sequence ID" value="ODH40664.1"/>
    <property type="molecule type" value="Genomic_DNA"/>
</dbReference>
<organism evidence="1 2">
    <name type="scientific">Paracoccidioides brasiliensis</name>
    <dbReference type="NCBI Taxonomy" id="121759"/>
    <lineage>
        <taxon>Eukaryota</taxon>
        <taxon>Fungi</taxon>
        <taxon>Dikarya</taxon>
        <taxon>Ascomycota</taxon>
        <taxon>Pezizomycotina</taxon>
        <taxon>Eurotiomycetes</taxon>
        <taxon>Eurotiomycetidae</taxon>
        <taxon>Onygenales</taxon>
        <taxon>Ajellomycetaceae</taxon>
        <taxon>Paracoccidioides</taxon>
    </lineage>
</organism>
<comment type="caution">
    <text evidence="1">The sequence shown here is derived from an EMBL/GenBank/DDBJ whole genome shotgun (WGS) entry which is preliminary data.</text>
</comment>
<dbReference type="AlphaFoldDB" id="A0A1D2JL56"/>
<sequence>MPMGKHEDRILDCSIPLVIKDIKGKSVIMAGGASGLGRPFVEAFTKAGCVYSPSAPEVPIGRRVNGRKENNSLTRMAPK</sequence>
<dbReference type="VEuPathDB" id="FungiDB:PABG_11750"/>
<accession>A0A1D2JL56</accession>
<evidence type="ECO:0000313" key="2">
    <source>
        <dbReference type="Proteomes" id="UP000242814"/>
    </source>
</evidence>
<reference evidence="1 2" key="1">
    <citation type="submission" date="2016-06" db="EMBL/GenBank/DDBJ databases">
        <authorList>
            <person name="Kjaerup R.B."/>
            <person name="Dalgaard T.S."/>
            <person name="Juul-Madsen H.R."/>
        </authorList>
    </citation>
    <scope>NUCLEOTIDE SEQUENCE [LARGE SCALE GENOMIC DNA]</scope>
    <source>
        <strain evidence="1 2">Pb300</strain>
    </source>
</reference>
<proteinExistence type="predicted"/>